<dbReference type="Proteomes" id="UP000007174">
    <property type="component" value="Unassembled WGS sequence"/>
</dbReference>
<reference evidence="3" key="1">
    <citation type="journal article" date="2012" name="Nat. Genet.">
        <title>Lifestyle transitions in plant pathogenic Colletotrichum fungi deciphered by genome and transcriptome analyses.</title>
        <authorList>
            <person name="O'Connell R.J."/>
            <person name="Thon M.R."/>
            <person name="Hacquard S."/>
            <person name="Amyotte S.G."/>
            <person name="Kleemann J."/>
            <person name="Torres M.F."/>
            <person name="Damm U."/>
            <person name="Buiate E.A."/>
            <person name="Epstein L."/>
            <person name="Alkan N."/>
            <person name="Altmueller J."/>
            <person name="Alvarado-Balderrama L."/>
            <person name="Bauser C.A."/>
            <person name="Becker C."/>
            <person name="Birren B.W."/>
            <person name="Chen Z."/>
            <person name="Choi J."/>
            <person name="Crouch J.A."/>
            <person name="Duvick J.P."/>
            <person name="Farman M.A."/>
            <person name="Gan P."/>
            <person name="Heiman D."/>
            <person name="Henrissat B."/>
            <person name="Howard R.J."/>
            <person name="Kabbage M."/>
            <person name="Koch C."/>
            <person name="Kracher B."/>
            <person name="Kubo Y."/>
            <person name="Law A.D."/>
            <person name="Lebrun M.-H."/>
            <person name="Lee Y.-H."/>
            <person name="Miyara I."/>
            <person name="Moore N."/>
            <person name="Neumann U."/>
            <person name="Nordstroem K."/>
            <person name="Panaccione D.G."/>
            <person name="Panstruga R."/>
            <person name="Place M."/>
            <person name="Proctor R.H."/>
            <person name="Prusky D."/>
            <person name="Rech G."/>
            <person name="Reinhardt R."/>
            <person name="Rollins J.A."/>
            <person name="Rounsley S."/>
            <person name="Schardl C.L."/>
            <person name="Schwartz D.C."/>
            <person name="Shenoy N."/>
            <person name="Shirasu K."/>
            <person name="Sikhakolli U.R."/>
            <person name="Stueber K."/>
            <person name="Sukno S.A."/>
            <person name="Sweigard J.A."/>
            <person name="Takano Y."/>
            <person name="Takahara H."/>
            <person name="Trail F."/>
            <person name="van der Does H.C."/>
            <person name="Voll L.M."/>
            <person name="Will I."/>
            <person name="Young S."/>
            <person name="Zeng Q."/>
            <person name="Zhang J."/>
            <person name="Zhou S."/>
            <person name="Dickman M.B."/>
            <person name="Schulze-Lefert P."/>
            <person name="Ver Loren van Themaat E."/>
            <person name="Ma L.-J."/>
            <person name="Vaillancourt L.J."/>
        </authorList>
    </citation>
    <scope>NUCLEOTIDE SEQUENCE [LARGE SCALE GENOMIC DNA]</scope>
    <source>
        <strain evidence="3">IMI 349063</strain>
    </source>
</reference>
<evidence type="ECO:0000313" key="3">
    <source>
        <dbReference type="Proteomes" id="UP000007174"/>
    </source>
</evidence>
<name>H1VZA6_COLHI</name>
<accession>H1VZA6</accession>
<organism evidence="2 3">
    <name type="scientific">Colletotrichum higginsianum (strain IMI 349063)</name>
    <name type="common">Crucifer anthracnose fungus</name>
    <dbReference type="NCBI Taxonomy" id="759273"/>
    <lineage>
        <taxon>Eukaryota</taxon>
        <taxon>Fungi</taxon>
        <taxon>Dikarya</taxon>
        <taxon>Ascomycota</taxon>
        <taxon>Pezizomycotina</taxon>
        <taxon>Sordariomycetes</taxon>
        <taxon>Hypocreomycetidae</taxon>
        <taxon>Glomerellales</taxon>
        <taxon>Glomerellaceae</taxon>
        <taxon>Colletotrichum</taxon>
        <taxon>Colletotrichum destructivum species complex</taxon>
    </lineage>
</organism>
<proteinExistence type="predicted"/>
<dbReference type="AlphaFoldDB" id="H1VZA6"/>
<gene>
    <name evidence="2" type="ORF">CH063_03639</name>
</gene>
<evidence type="ECO:0000256" key="1">
    <source>
        <dbReference type="SAM" id="MobiDB-lite"/>
    </source>
</evidence>
<sequence>GDASANANTNAGAGAGAGTWRDENETSGALSCTVSAIQSTAGWFPVEREATKSRAVYFKRISPCRRYLSPLKISRSFLADTGADDSRDVLDSEIDIKKLSPDRPVIAKLSFGSLSIAASWDFATAGYSLHPIIISR</sequence>
<protein>
    <submittedName>
        <fullName evidence="2">Uncharacterized protein</fullName>
    </submittedName>
</protein>
<evidence type="ECO:0000313" key="2">
    <source>
        <dbReference type="EMBL" id="CCF45568.1"/>
    </source>
</evidence>
<feature type="non-terminal residue" evidence="2">
    <location>
        <position position="1"/>
    </location>
</feature>
<feature type="region of interest" description="Disordered" evidence="1">
    <location>
        <begin position="1"/>
        <end position="24"/>
    </location>
</feature>
<feature type="compositionally biased region" description="Low complexity" evidence="1">
    <location>
        <begin position="1"/>
        <end position="12"/>
    </location>
</feature>
<dbReference type="EMBL" id="CACQ02007867">
    <property type="protein sequence ID" value="CCF45568.1"/>
    <property type="molecule type" value="Genomic_DNA"/>
</dbReference>
<dbReference type="HOGENOM" id="CLU_1880330_0_0_1"/>